<reference evidence="1" key="2">
    <citation type="journal article" date="2024" name="Plant">
        <title>Genomic evolution and insights into agronomic trait innovations of Sesamum species.</title>
        <authorList>
            <person name="Miao H."/>
            <person name="Wang L."/>
            <person name="Qu L."/>
            <person name="Liu H."/>
            <person name="Sun Y."/>
            <person name="Le M."/>
            <person name="Wang Q."/>
            <person name="Wei S."/>
            <person name="Zheng Y."/>
            <person name="Lin W."/>
            <person name="Duan Y."/>
            <person name="Cao H."/>
            <person name="Xiong S."/>
            <person name="Wang X."/>
            <person name="Wei L."/>
            <person name="Li C."/>
            <person name="Ma Q."/>
            <person name="Ju M."/>
            <person name="Zhao R."/>
            <person name="Li G."/>
            <person name="Mu C."/>
            <person name="Tian Q."/>
            <person name="Mei H."/>
            <person name="Zhang T."/>
            <person name="Gao T."/>
            <person name="Zhang H."/>
        </authorList>
    </citation>
    <scope>NUCLEOTIDE SEQUENCE</scope>
    <source>
        <strain evidence="1">KEN8</strain>
    </source>
</reference>
<accession>A0AAW2RSG2</accession>
<dbReference type="PANTHER" id="PTHR46890">
    <property type="entry name" value="NON-LTR RETROLELEMENT REVERSE TRANSCRIPTASE-LIKE PROTEIN-RELATED"/>
    <property type="match status" value="1"/>
</dbReference>
<gene>
    <name evidence="1" type="ORF">Scaly_0596800</name>
</gene>
<organism evidence="1">
    <name type="scientific">Sesamum calycinum</name>
    <dbReference type="NCBI Taxonomy" id="2727403"/>
    <lineage>
        <taxon>Eukaryota</taxon>
        <taxon>Viridiplantae</taxon>
        <taxon>Streptophyta</taxon>
        <taxon>Embryophyta</taxon>
        <taxon>Tracheophyta</taxon>
        <taxon>Spermatophyta</taxon>
        <taxon>Magnoliopsida</taxon>
        <taxon>eudicotyledons</taxon>
        <taxon>Gunneridae</taxon>
        <taxon>Pentapetalae</taxon>
        <taxon>asterids</taxon>
        <taxon>lamiids</taxon>
        <taxon>Lamiales</taxon>
        <taxon>Pedaliaceae</taxon>
        <taxon>Sesamum</taxon>
    </lineage>
</organism>
<comment type="caution">
    <text evidence="1">The sequence shown here is derived from an EMBL/GenBank/DDBJ whole genome shotgun (WGS) entry which is preliminary data.</text>
</comment>
<reference evidence="1" key="1">
    <citation type="submission" date="2020-06" db="EMBL/GenBank/DDBJ databases">
        <authorList>
            <person name="Li T."/>
            <person name="Hu X."/>
            <person name="Zhang T."/>
            <person name="Song X."/>
            <person name="Zhang H."/>
            <person name="Dai N."/>
            <person name="Sheng W."/>
            <person name="Hou X."/>
            <person name="Wei L."/>
        </authorList>
    </citation>
    <scope>NUCLEOTIDE SEQUENCE</scope>
    <source>
        <strain evidence="1">KEN8</strain>
        <tissue evidence="1">Leaf</tissue>
    </source>
</reference>
<protein>
    <recommendedName>
        <fullName evidence="2">Reverse transcriptase</fullName>
    </recommendedName>
</protein>
<dbReference type="EMBL" id="JACGWM010000003">
    <property type="protein sequence ID" value="KAL0383095.1"/>
    <property type="molecule type" value="Genomic_DNA"/>
</dbReference>
<evidence type="ECO:0000313" key="1">
    <source>
        <dbReference type="EMBL" id="KAL0383095.1"/>
    </source>
</evidence>
<dbReference type="AlphaFoldDB" id="A0AAW2RSG2"/>
<evidence type="ECO:0008006" key="2">
    <source>
        <dbReference type="Google" id="ProtNLM"/>
    </source>
</evidence>
<dbReference type="PANTHER" id="PTHR46890:SF48">
    <property type="entry name" value="RNA-DIRECTED DNA POLYMERASE"/>
    <property type="match status" value="1"/>
</dbReference>
<name>A0AAW2RSG2_9LAMI</name>
<dbReference type="InterPro" id="IPR052343">
    <property type="entry name" value="Retrotransposon-Effector_Assoc"/>
</dbReference>
<proteinExistence type="predicted"/>
<sequence length="345" mass="39035">MRASKRVYQVMDEEGQTHTNPKGVVNEFLSFYQRLLGGDRKRRFLDLRHLRSWARHVLTDEESMALIKPVSRDDIKTAFVTGRLLKQVNATLLDLIPDVRARSLVADFHPISCCNVIYKVITKILVQRLSKRYALKVDLRKAYDTLEWDFFLAVLQLFGFPSVFSHWIEECVTTPAFSVCINRTSHRFLQVVSDASLTPAPSPLRSHSTDDHFGRTRTISTPSSGAAVTHPEVIMPEQVDLAPTMSEPSNLEVTNTTTPAPIRDMPPQWLARFEYIQKGLQDVQYQMMGAPTEEQAGIPSLKVIADELPVNLSNSGYSGVMVLLTHKNTYRVSKMRRCCPDTLTA</sequence>